<dbReference type="InterPro" id="IPR018711">
    <property type="entry name" value="NAGPA"/>
</dbReference>
<proteinExistence type="predicted"/>
<feature type="region of interest" description="Disordered" evidence="1">
    <location>
        <begin position="1"/>
        <end position="21"/>
    </location>
</feature>
<gene>
    <name evidence="4" type="ORF">IM700_000935</name>
</gene>
<feature type="domain" description="Phosphodiester glycosidase" evidence="3">
    <location>
        <begin position="242"/>
        <end position="415"/>
    </location>
</feature>
<dbReference type="InterPro" id="IPR012854">
    <property type="entry name" value="Cu_amine_oxidase-like_N"/>
</dbReference>
<dbReference type="Pfam" id="PF07833">
    <property type="entry name" value="Cu_amine_oxidN1"/>
    <property type="match status" value="1"/>
</dbReference>
<keyword evidence="4" id="KW-0378">Hydrolase</keyword>
<keyword evidence="4" id="KW-0326">Glycosidase</keyword>
<keyword evidence="5" id="KW-1185">Reference proteome</keyword>
<dbReference type="PANTHER" id="PTHR40446">
    <property type="entry name" value="N-ACETYLGLUCOSAMINE-1-PHOSPHODIESTER ALPHA-N-ACETYLGLUCOSAMINIDASE"/>
    <property type="match status" value="1"/>
</dbReference>
<evidence type="ECO:0000259" key="3">
    <source>
        <dbReference type="Pfam" id="PF09992"/>
    </source>
</evidence>
<evidence type="ECO:0000313" key="4">
    <source>
        <dbReference type="EMBL" id="MBM6994221.1"/>
    </source>
</evidence>
<comment type="caution">
    <text evidence="4">The sequence shown here is derived from an EMBL/GenBank/DDBJ whole genome shotgun (WGS) entry which is preliminary data.</text>
</comment>
<dbReference type="GO" id="GO:0016798">
    <property type="term" value="F:hydrolase activity, acting on glycosyl bonds"/>
    <property type="evidence" value="ECO:0007669"/>
    <property type="project" value="UniProtKB-KW"/>
</dbReference>
<evidence type="ECO:0000259" key="2">
    <source>
        <dbReference type="Pfam" id="PF07833"/>
    </source>
</evidence>
<name>A0ABS2H324_9BACL</name>
<dbReference type="Gene3D" id="3.30.457.10">
    <property type="entry name" value="Copper amine oxidase-like, N-terminal domain"/>
    <property type="match status" value="1"/>
</dbReference>
<protein>
    <submittedName>
        <fullName evidence="4">Phosphodiester glycosidase family protein</fullName>
    </submittedName>
</protein>
<dbReference type="Proteomes" id="UP001516620">
    <property type="component" value="Unassembled WGS sequence"/>
</dbReference>
<dbReference type="PANTHER" id="PTHR40446:SF2">
    <property type="entry name" value="N-ACETYLGLUCOSAMINE-1-PHOSPHODIESTER ALPHA-N-ACETYLGLUCOSAMINIDASE"/>
    <property type="match status" value="1"/>
</dbReference>
<accession>A0ABS2H324</accession>
<evidence type="ECO:0000256" key="1">
    <source>
        <dbReference type="SAM" id="MobiDB-lite"/>
    </source>
</evidence>
<evidence type="ECO:0000313" key="5">
    <source>
        <dbReference type="Proteomes" id="UP001516620"/>
    </source>
</evidence>
<dbReference type="InterPro" id="IPR036582">
    <property type="entry name" value="Mao_N_sf"/>
</dbReference>
<dbReference type="Pfam" id="PF09992">
    <property type="entry name" value="NAGPA"/>
    <property type="match status" value="1"/>
</dbReference>
<sequence>MNRTRSTRTKTETETETETGTSLRSLAKRLLALGLALVCLIPAGSSLAPAPASAAATAAPAKNVVLLDAASGHAFVPSRALNGLDGIQIQWDASRQQLTLAQGEATTAILRVGSAKAEVNGEPITLTDAPFTEAGATNVPLQFVSATFQLPAEWDKTAGAVSLGQGDARLTLPYANRGTASTAGAGKAIVSERKTFKVGGRSFSVQMVTISLMDPKVRLKVALAGDTVGKVEELSSLAKRHKAVVAVNGTFFNAYTNDAHKAPYGYIVSGGELKMKASGDKRTIFTYDSNLLARLIPGADFNDAFGAGTMEGALQAGPRLVVNGKVAIDVKAEGFKDPKILTGGGARSALGLTRDHKLILLTSGGATIPQLAEIMKQAGAYQAMNLDGGASSGLYYNGKYLTPPGRKISNALIVTYQ</sequence>
<feature type="domain" description="Copper amine oxidase-like N-terminal" evidence="2">
    <location>
        <begin position="71"/>
        <end position="162"/>
    </location>
</feature>
<dbReference type="SUPFAM" id="SSF55383">
    <property type="entry name" value="Copper amine oxidase, domain N"/>
    <property type="match status" value="1"/>
</dbReference>
<reference evidence="4 5" key="1">
    <citation type="submission" date="2021-01" db="EMBL/GenBank/DDBJ databases">
        <title>Paenibacillus sp.nov. isolated from the rhizosphere soil of tomato plant.</title>
        <authorList>
            <person name="Thin K.K."/>
            <person name="Zhang X."/>
            <person name="He S."/>
        </authorList>
    </citation>
    <scope>NUCLEOTIDE SEQUENCE [LARGE SCALE GENOMIC DNA]</scope>
    <source>
        <strain evidence="4 5">DXFW5</strain>
    </source>
</reference>
<dbReference type="EMBL" id="JADCNN020000001">
    <property type="protein sequence ID" value="MBM6994221.1"/>
    <property type="molecule type" value="Genomic_DNA"/>
</dbReference>
<organism evidence="4 5">
    <name type="scientific">Paenibacillus rhizolycopersici</name>
    <dbReference type="NCBI Taxonomy" id="2780073"/>
    <lineage>
        <taxon>Bacteria</taxon>
        <taxon>Bacillati</taxon>
        <taxon>Bacillota</taxon>
        <taxon>Bacilli</taxon>
        <taxon>Bacillales</taxon>
        <taxon>Paenibacillaceae</taxon>
        <taxon>Paenibacillus</taxon>
    </lineage>
</organism>